<gene>
    <name evidence="2" type="ORF">FA13DRAFT_1797815</name>
</gene>
<dbReference type="GO" id="GO:0003723">
    <property type="term" value="F:RNA binding"/>
    <property type="evidence" value="ECO:0007669"/>
    <property type="project" value="TreeGrafter"/>
</dbReference>
<reference evidence="2 3" key="1">
    <citation type="journal article" date="2019" name="Nat. Ecol. Evol.">
        <title>Megaphylogeny resolves global patterns of mushroom evolution.</title>
        <authorList>
            <person name="Varga T."/>
            <person name="Krizsan K."/>
            <person name="Foldi C."/>
            <person name="Dima B."/>
            <person name="Sanchez-Garcia M."/>
            <person name="Sanchez-Ramirez S."/>
            <person name="Szollosi G.J."/>
            <person name="Szarkandi J.G."/>
            <person name="Papp V."/>
            <person name="Albert L."/>
            <person name="Andreopoulos W."/>
            <person name="Angelini C."/>
            <person name="Antonin V."/>
            <person name="Barry K.W."/>
            <person name="Bougher N.L."/>
            <person name="Buchanan P."/>
            <person name="Buyck B."/>
            <person name="Bense V."/>
            <person name="Catcheside P."/>
            <person name="Chovatia M."/>
            <person name="Cooper J."/>
            <person name="Damon W."/>
            <person name="Desjardin D."/>
            <person name="Finy P."/>
            <person name="Geml J."/>
            <person name="Haridas S."/>
            <person name="Hughes K."/>
            <person name="Justo A."/>
            <person name="Karasinski D."/>
            <person name="Kautmanova I."/>
            <person name="Kiss B."/>
            <person name="Kocsube S."/>
            <person name="Kotiranta H."/>
            <person name="LaButti K.M."/>
            <person name="Lechner B.E."/>
            <person name="Liimatainen K."/>
            <person name="Lipzen A."/>
            <person name="Lukacs Z."/>
            <person name="Mihaltcheva S."/>
            <person name="Morgado L.N."/>
            <person name="Niskanen T."/>
            <person name="Noordeloos M.E."/>
            <person name="Ohm R.A."/>
            <person name="Ortiz-Santana B."/>
            <person name="Ovrebo C."/>
            <person name="Racz N."/>
            <person name="Riley R."/>
            <person name="Savchenko A."/>
            <person name="Shiryaev A."/>
            <person name="Soop K."/>
            <person name="Spirin V."/>
            <person name="Szebenyi C."/>
            <person name="Tomsovsky M."/>
            <person name="Tulloss R.E."/>
            <person name="Uehling J."/>
            <person name="Grigoriev I.V."/>
            <person name="Vagvolgyi C."/>
            <person name="Papp T."/>
            <person name="Martin F.M."/>
            <person name="Miettinen O."/>
            <person name="Hibbett D.S."/>
            <person name="Nagy L.G."/>
        </authorList>
    </citation>
    <scope>NUCLEOTIDE SEQUENCE [LARGE SCALE GENOMIC DNA]</scope>
    <source>
        <strain evidence="2 3">FP101781</strain>
    </source>
</reference>
<protein>
    <submittedName>
        <fullName evidence="2">Uncharacterized protein</fullName>
    </submittedName>
</protein>
<evidence type="ECO:0000313" key="2">
    <source>
        <dbReference type="EMBL" id="TEB23786.1"/>
    </source>
</evidence>
<organism evidence="2 3">
    <name type="scientific">Coprinellus micaceus</name>
    <name type="common">Glistening ink-cap mushroom</name>
    <name type="synonym">Coprinus micaceus</name>
    <dbReference type="NCBI Taxonomy" id="71717"/>
    <lineage>
        <taxon>Eukaryota</taxon>
        <taxon>Fungi</taxon>
        <taxon>Dikarya</taxon>
        <taxon>Basidiomycota</taxon>
        <taxon>Agaricomycotina</taxon>
        <taxon>Agaricomycetes</taxon>
        <taxon>Agaricomycetidae</taxon>
        <taxon>Agaricales</taxon>
        <taxon>Agaricineae</taxon>
        <taxon>Psathyrellaceae</taxon>
        <taxon>Coprinellus</taxon>
    </lineage>
</organism>
<dbReference type="EMBL" id="QPFP01000074">
    <property type="protein sequence ID" value="TEB23786.1"/>
    <property type="molecule type" value="Genomic_DNA"/>
</dbReference>
<dbReference type="InterPro" id="IPR042859">
    <property type="entry name" value="NOL11"/>
</dbReference>
<evidence type="ECO:0000313" key="3">
    <source>
        <dbReference type="Proteomes" id="UP000298030"/>
    </source>
</evidence>
<dbReference type="STRING" id="71717.A0A4Y7SPK0"/>
<sequence>MSKTVSIEEPFQLSSYTSSYRGKQKSTGSEHVFVNSVSSRSKEGLVTVTAQADGVHLVDTSSLHSVISHTLGPSTSFSCPAATLGVEGEYTTYAVVEASPDLADQEEGGRIVWRWRDSLSSVSSEKQRDTRVIFLRLLHRAVQGRLMGSYALSTSQLRPLARPFKLANLSPETVSITALTSSHVLLAALPPGASPSVAHIQIWDLQYSVLLSSHSLPLPSAFSSSLPGLKLIPARGQAILSLSTPNGVSSLFVIPYSTPPQSTLAVAISKGASTKPWIQSDTPEQRKSESKSKAEVERERVVASIKSAMASGKVSVAEGAFGAWLKETEESLMDYNFVKELLEVVLPSVGKNTPPHAPQIVQTLLDRRGIVSSAMVDGGLLKRLRERSEWASIEASFSSVVDLPESDIIHTLITLVKLRRQQAEPGDAMQVDSASATDLPSLSSFLSLCVAYPNATSKGVVLGLKKWVRDPEDAASIAQVLESWMRALGQQRKANGEVGLLPSNKDLEKNEHGVWVITADKKVKKGKDAKKALPPLPKVVSFLQSFMDACFLQLLQHSPSHKLLQQLQAHLLEEASFSDVLEQLRGSLEPFAVGHQKTLKEAAIPEREKERQRQKGDWRQRRNGAPAVVGAVGTIGVYQVEELVL</sequence>
<keyword evidence="3" id="KW-1185">Reference proteome</keyword>
<name>A0A4Y7SPK0_COPMI</name>
<dbReference type="PANTHER" id="PTHR15633">
    <property type="entry name" value="NUCLEOLAR PROTEIN 11"/>
    <property type="match status" value="1"/>
</dbReference>
<feature type="compositionally biased region" description="Basic and acidic residues" evidence="1">
    <location>
        <begin position="283"/>
        <end position="295"/>
    </location>
</feature>
<dbReference type="GO" id="GO:0030490">
    <property type="term" value="P:maturation of SSU-rRNA"/>
    <property type="evidence" value="ECO:0007669"/>
    <property type="project" value="InterPro"/>
</dbReference>
<dbReference type="GO" id="GO:0005730">
    <property type="term" value="C:nucleolus"/>
    <property type="evidence" value="ECO:0007669"/>
    <property type="project" value="TreeGrafter"/>
</dbReference>
<evidence type="ECO:0000256" key="1">
    <source>
        <dbReference type="SAM" id="MobiDB-lite"/>
    </source>
</evidence>
<accession>A0A4Y7SPK0</accession>
<dbReference type="Proteomes" id="UP000298030">
    <property type="component" value="Unassembled WGS sequence"/>
</dbReference>
<dbReference type="AlphaFoldDB" id="A0A4Y7SPK0"/>
<comment type="caution">
    <text evidence="2">The sequence shown here is derived from an EMBL/GenBank/DDBJ whole genome shotgun (WGS) entry which is preliminary data.</text>
</comment>
<dbReference type="PANTHER" id="PTHR15633:SF2">
    <property type="entry name" value="NUCLEOLAR PROTEIN 11"/>
    <property type="match status" value="1"/>
</dbReference>
<feature type="region of interest" description="Disordered" evidence="1">
    <location>
        <begin position="275"/>
        <end position="295"/>
    </location>
</feature>
<dbReference type="OrthoDB" id="4349954at2759"/>
<proteinExistence type="predicted"/>